<feature type="chain" id="PRO_5039227404" evidence="1">
    <location>
        <begin position="22"/>
        <end position="235"/>
    </location>
</feature>
<dbReference type="AlphaFoldDB" id="A0A9D4S422"/>
<comment type="caution">
    <text evidence="2">The sequence shown here is derived from an EMBL/GenBank/DDBJ whole genome shotgun (WGS) entry which is preliminary data.</text>
</comment>
<keyword evidence="3" id="KW-1185">Reference proteome</keyword>
<evidence type="ECO:0000313" key="2">
    <source>
        <dbReference type="EMBL" id="KAH3890926.1"/>
    </source>
</evidence>
<accession>A0A9D4S422</accession>
<evidence type="ECO:0000313" key="3">
    <source>
        <dbReference type="Proteomes" id="UP000828390"/>
    </source>
</evidence>
<reference evidence="2" key="1">
    <citation type="journal article" date="2019" name="bioRxiv">
        <title>The Genome of the Zebra Mussel, Dreissena polymorpha: A Resource for Invasive Species Research.</title>
        <authorList>
            <person name="McCartney M.A."/>
            <person name="Auch B."/>
            <person name="Kono T."/>
            <person name="Mallez S."/>
            <person name="Zhang Y."/>
            <person name="Obille A."/>
            <person name="Becker A."/>
            <person name="Abrahante J.E."/>
            <person name="Garbe J."/>
            <person name="Badalamenti J.P."/>
            <person name="Herman A."/>
            <person name="Mangelson H."/>
            <person name="Liachko I."/>
            <person name="Sullivan S."/>
            <person name="Sone E.D."/>
            <person name="Koren S."/>
            <person name="Silverstein K.A.T."/>
            <person name="Beckman K.B."/>
            <person name="Gohl D.M."/>
        </authorList>
    </citation>
    <scope>NUCLEOTIDE SEQUENCE</scope>
    <source>
        <strain evidence="2">Duluth1</strain>
        <tissue evidence="2">Whole animal</tissue>
    </source>
</reference>
<organism evidence="2 3">
    <name type="scientific">Dreissena polymorpha</name>
    <name type="common">Zebra mussel</name>
    <name type="synonym">Mytilus polymorpha</name>
    <dbReference type="NCBI Taxonomy" id="45954"/>
    <lineage>
        <taxon>Eukaryota</taxon>
        <taxon>Metazoa</taxon>
        <taxon>Spiralia</taxon>
        <taxon>Lophotrochozoa</taxon>
        <taxon>Mollusca</taxon>
        <taxon>Bivalvia</taxon>
        <taxon>Autobranchia</taxon>
        <taxon>Heteroconchia</taxon>
        <taxon>Euheterodonta</taxon>
        <taxon>Imparidentia</taxon>
        <taxon>Neoheterodontei</taxon>
        <taxon>Myida</taxon>
        <taxon>Dreissenoidea</taxon>
        <taxon>Dreissenidae</taxon>
        <taxon>Dreissena</taxon>
    </lineage>
</organism>
<sequence length="235" mass="25277">MSRLQPLIVSLAVAVFSSTHAFRIEGRSRPVLHGDLGDDLSFDLCSDRGLNAVEYMRTNNGSDNVSLTVDMHHQGFEEYYGNIGAGFGITKANQSGVIMVHAWREGADGGLVTMAIDLHNGTILRKKIHKDFAQIMCAGDNLVHTLGNRGIGDTVVSFLRFGCSWFLDISPIALECSTLTSGTCVGIAAALEAAIPIPGDSLLWFPICRNAMKILCGSIGMADPSSLQVYFNIVL</sequence>
<proteinExistence type="predicted"/>
<evidence type="ECO:0000256" key="1">
    <source>
        <dbReference type="SAM" id="SignalP"/>
    </source>
</evidence>
<reference evidence="2" key="2">
    <citation type="submission" date="2020-11" db="EMBL/GenBank/DDBJ databases">
        <authorList>
            <person name="McCartney M.A."/>
            <person name="Auch B."/>
            <person name="Kono T."/>
            <person name="Mallez S."/>
            <person name="Becker A."/>
            <person name="Gohl D.M."/>
            <person name="Silverstein K.A.T."/>
            <person name="Koren S."/>
            <person name="Bechman K.B."/>
            <person name="Herman A."/>
            <person name="Abrahante J.E."/>
            <person name="Garbe J."/>
        </authorList>
    </citation>
    <scope>NUCLEOTIDE SEQUENCE</scope>
    <source>
        <strain evidence="2">Duluth1</strain>
        <tissue evidence="2">Whole animal</tissue>
    </source>
</reference>
<gene>
    <name evidence="2" type="ORF">DPMN_015015</name>
</gene>
<feature type="signal peptide" evidence="1">
    <location>
        <begin position="1"/>
        <end position="21"/>
    </location>
</feature>
<dbReference type="Proteomes" id="UP000828390">
    <property type="component" value="Unassembled WGS sequence"/>
</dbReference>
<name>A0A9D4S422_DREPO</name>
<dbReference type="EMBL" id="JAIWYP010000001">
    <property type="protein sequence ID" value="KAH3890926.1"/>
    <property type="molecule type" value="Genomic_DNA"/>
</dbReference>
<protein>
    <submittedName>
        <fullName evidence="2">Uncharacterized protein</fullName>
    </submittedName>
</protein>
<keyword evidence="1" id="KW-0732">Signal</keyword>